<evidence type="ECO:0000259" key="9">
    <source>
        <dbReference type="PROSITE" id="PS50928"/>
    </source>
</evidence>
<sequence>MSAARSKVLLLLPAVAVFALLLVAPILMVLDESFRAFEPGRIGSVQGASLTLANYAELLLPAYVQYFAQTYFLAFCASVVAVFIAFPISYCIARTESPSTRKASLSAIVGLMFLSALVRVYALELTFGSAGVLSPVMSFMNINPNGRQYINFVIVAGLLHYAIPMSILILFGAIQNLDPRLIEAAQSLGASALSSHITVTLPLCTRGIFSAFVVSMTLGVSAFIIPWILGRGRVLFISNLIYTRFSEVADYPSGAAISIVMMVLSLLMIFSMSRLATSFERT</sequence>
<comment type="similarity">
    <text evidence="2">Belongs to the binding-protein-dependent transport system permease family. CysTW subfamily.</text>
</comment>
<dbReference type="OrthoDB" id="8440043at2"/>
<gene>
    <name evidence="10" type="ORF">FXB40_24905</name>
</gene>
<evidence type="ECO:0000256" key="8">
    <source>
        <dbReference type="SAM" id="Phobius"/>
    </source>
</evidence>
<evidence type="ECO:0000313" key="11">
    <source>
        <dbReference type="Proteomes" id="UP000324758"/>
    </source>
</evidence>
<dbReference type="AlphaFoldDB" id="A0A5D3K9H6"/>
<dbReference type="Proteomes" id="UP000324758">
    <property type="component" value="Unassembled WGS sequence"/>
</dbReference>
<dbReference type="InterPro" id="IPR035906">
    <property type="entry name" value="MetI-like_sf"/>
</dbReference>
<keyword evidence="11" id="KW-1185">Reference proteome</keyword>
<feature type="transmembrane region" description="Helical" evidence="8">
    <location>
        <begin position="208"/>
        <end position="229"/>
    </location>
</feature>
<dbReference type="GO" id="GO:0005886">
    <property type="term" value="C:plasma membrane"/>
    <property type="evidence" value="ECO:0007669"/>
    <property type="project" value="UniProtKB-SubCell"/>
</dbReference>
<protein>
    <submittedName>
        <fullName evidence="10">ABC transporter permease subunit</fullName>
    </submittedName>
</protein>
<dbReference type="PANTHER" id="PTHR42929">
    <property type="entry name" value="INNER MEMBRANE ABC TRANSPORTER PERMEASE PROTEIN YDCU-RELATED-RELATED"/>
    <property type="match status" value="1"/>
</dbReference>
<organism evidence="10 11">
    <name type="scientific">Bradyrhizobium rifense</name>
    <dbReference type="NCBI Taxonomy" id="515499"/>
    <lineage>
        <taxon>Bacteria</taxon>
        <taxon>Pseudomonadati</taxon>
        <taxon>Pseudomonadota</taxon>
        <taxon>Alphaproteobacteria</taxon>
        <taxon>Hyphomicrobiales</taxon>
        <taxon>Nitrobacteraceae</taxon>
        <taxon>Bradyrhizobium</taxon>
    </lineage>
</organism>
<evidence type="ECO:0000256" key="4">
    <source>
        <dbReference type="ARBA" id="ARBA00022475"/>
    </source>
</evidence>
<evidence type="ECO:0000256" key="5">
    <source>
        <dbReference type="ARBA" id="ARBA00022692"/>
    </source>
</evidence>
<feature type="domain" description="ABC transmembrane type-1" evidence="9">
    <location>
        <begin position="67"/>
        <end position="272"/>
    </location>
</feature>
<keyword evidence="4" id="KW-1003">Cell membrane</keyword>
<evidence type="ECO:0000256" key="7">
    <source>
        <dbReference type="ARBA" id="ARBA00023136"/>
    </source>
</evidence>
<reference evidence="10 11" key="1">
    <citation type="submission" date="2019-08" db="EMBL/GenBank/DDBJ databases">
        <title>Bradyrhizobium hipponensis sp. nov., a rhizobium isolated from a Lupinus angustifolius root nodule in Tunisia.</title>
        <authorList>
            <person name="Off K."/>
            <person name="Rejili M."/>
            <person name="Mars M."/>
            <person name="Brachmann A."/>
            <person name="Marin M."/>
        </authorList>
    </citation>
    <scope>NUCLEOTIDE SEQUENCE [LARGE SCALE GENOMIC DNA]</scope>
    <source>
        <strain evidence="10 11">CTAW71</strain>
    </source>
</reference>
<feature type="transmembrane region" description="Helical" evidence="8">
    <location>
        <begin position="149"/>
        <end position="171"/>
    </location>
</feature>
<accession>A0A5D3K9H6</accession>
<dbReference type="Gene3D" id="1.10.3720.10">
    <property type="entry name" value="MetI-like"/>
    <property type="match status" value="1"/>
</dbReference>
<keyword evidence="6 8" id="KW-1133">Transmembrane helix</keyword>
<evidence type="ECO:0000256" key="3">
    <source>
        <dbReference type="ARBA" id="ARBA00022448"/>
    </source>
</evidence>
<dbReference type="InterPro" id="IPR000515">
    <property type="entry name" value="MetI-like"/>
</dbReference>
<feature type="transmembrane region" description="Helical" evidence="8">
    <location>
        <begin position="249"/>
        <end position="270"/>
    </location>
</feature>
<keyword evidence="3" id="KW-0813">Transport</keyword>
<comment type="caution">
    <text evidence="10">The sequence shown here is derived from an EMBL/GenBank/DDBJ whole genome shotgun (WGS) entry which is preliminary data.</text>
</comment>
<evidence type="ECO:0000256" key="1">
    <source>
        <dbReference type="ARBA" id="ARBA00004651"/>
    </source>
</evidence>
<proteinExistence type="inferred from homology"/>
<dbReference type="GO" id="GO:0055085">
    <property type="term" value="P:transmembrane transport"/>
    <property type="evidence" value="ECO:0007669"/>
    <property type="project" value="InterPro"/>
</dbReference>
<dbReference type="RefSeq" id="WP_148774823.1">
    <property type="nucleotide sequence ID" value="NZ_VSSS01000038.1"/>
</dbReference>
<evidence type="ECO:0000256" key="2">
    <source>
        <dbReference type="ARBA" id="ARBA00007069"/>
    </source>
</evidence>
<dbReference type="PROSITE" id="PS50928">
    <property type="entry name" value="ABC_TM1"/>
    <property type="match status" value="1"/>
</dbReference>
<name>A0A5D3K9H6_9BRAD</name>
<dbReference type="EMBL" id="VSSS01000038">
    <property type="protein sequence ID" value="TYL92355.1"/>
    <property type="molecule type" value="Genomic_DNA"/>
</dbReference>
<feature type="transmembrane region" description="Helical" evidence="8">
    <location>
        <begin position="71"/>
        <end position="93"/>
    </location>
</feature>
<comment type="subcellular location">
    <subcellularLocation>
        <location evidence="1">Cell membrane</location>
        <topology evidence="1">Multi-pass membrane protein</topology>
    </subcellularLocation>
</comment>
<evidence type="ECO:0000313" key="10">
    <source>
        <dbReference type="EMBL" id="TYL92355.1"/>
    </source>
</evidence>
<dbReference type="SUPFAM" id="SSF161098">
    <property type="entry name" value="MetI-like"/>
    <property type="match status" value="1"/>
</dbReference>
<dbReference type="CDD" id="cd06261">
    <property type="entry name" value="TM_PBP2"/>
    <property type="match status" value="1"/>
</dbReference>
<evidence type="ECO:0000256" key="6">
    <source>
        <dbReference type="ARBA" id="ARBA00022989"/>
    </source>
</evidence>
<keyword evidence="5 8" id="KW-0812">Transmembrane</keyword>
<keyword evidence="7 8" id="KW-0472">Membrane</keyword>
<feature type="transmembrane region" description="Helical" evidence="8">
    <location>
        <begin position="105"/>
        <end position="129"/>
    </location>
</feature>
<dbReference type="PANTHER" id="PTHR42929:SF1">
    <property type="entry name" value="INNER MEMBRANE ABC TRANSPORTER PERMEASE PROTEIN YDCU-RELATED"/>
    <property type="match status" value="1"/>
</dbReference>